<dbReference type="Pfam" id="PF10945">
    <property type="entry name" value="CBP_BcsR"/>
    <property type="match status" value="1"/>
</dbReference>
<gene>
    <name evidence="1" type="ORF">BVH74_13630</name>
</gene>
<name>A0A1V0B728_9GAMM</name>
<dbReference type="Proteomes" id="UP000243488">
    <property type="component" value="Chromosome"/>
</dbReference>
<accession>A0A1V0B728</accession>
<protein>
    <submittedName>
        <fullName evidence="1">Uncharacterized protein</fullName>
    </submittedName>
</protein>
<proteinExistence type="predicted"/>
<organism evidence="1 2">
    <name type="scientific">Halopseudomonas phragmitis</name>
    <dbReference type="NCBI Taxonomy" id="1931241"/>
    <lineage>
        <taxon>Bacteria</taxon>
        <taxon>Pseudomonadati</taxon>
        <taxon>Pseudomonadota</taxon>
        <taxon>Gammaproteobacteria</taxon>
        <taxon>Pseudomonadales</taxon>
        <taxon>Pseudomonadaceae</taxon>
        <taxon>Halopseudomonas</taxon>
    </lineage>
</organism>
<evidence type="ECO:0000313" key="2">
    <source>
        <dbReference type="Proteomes" id="UP000243488"/>
    </source>
</evidence>
<dbReference type="STRING" id="1931241.BVH74_13630"/>
<keyword evidence="2" id="KW-1185">Reference proteome</keyword>
<dbReference type="AlphaFoldDB" id="A0A1V0B728"/>
<evidence type="ECO:0000313" key="1">
    <source>
        <dbReference type="EMBL" id="AQZ95725.1"/>
    </source>
</evidence>
<dbReference type="KEGG" id="ppha:BVH74_13630"/>
<sequence length="66" mass="7465">MATLPRTLPLSQLGLEQALDANDTGRLLTEAGVPELRYQDTSLLNRVQQARSYWPLLAELEQEITR</sequence>
<reference evidence="1 2" key="1">
    <citation type="submission" date="2017-03" db="EMBL/GenBank/DDBJ databases">
        <title>Complete genome sequence of the novel DNRA strain Pseudomonas sp. S-6-2 isolated from Chinese polluted river sediment. Journal of Biotechnology.</title>
        <authorList>
            <person name="Li J."/>
            <person name="Xiang F."/>
            <person name="Wang L."/>
            <person name="Xi L."/>
            <person name="Liu J."/>
        </authorList>
    </citation>
    <scope>NUCLEOTIDE SEQUENCE [LARGE SCALE GENOMIC DNA]</scope>
    <source>
        <strain evidence="1 2">S-6-2</strain>
    </source>
</reference>
<dbReference type="EMBL" id="CP020100">
    <property type="protein sequence ID" value="AQZ95725.1"/>
    <property type="molecule type" value="Genomic_DNA"/>
</dbReference>
<dbReference type="RefSeq" id="WP_080050592.1">
    <property type="nucleotide sequence ID" value="NZ_CP020100.1"/>
</dbReference>
<dbReference type="InterPro" id="IPR024487">
    <property type="entry name" value="CBP_BcsR"/>
</dbReference>